<evidence type="ECO:0000313" key="1">
    <source>
        <dbReference type="EMBL" id="CAH2315831.1"/>
    </source>
</evidence>
<evidence type="ECO:0000313" key="2">
    <source>
        <dbReference type="Proteomes" id="UP001295444"/>
    </source>
</evidence>
<feature type="non-terminal residue" evidence="1">
    <location>
        <position position="1"/>
    </location>
</feature>
<dbReference type="Proteomes" id="UP001295444">
    <property type="component" value="Chromosome 09"/>
</dbReference>
<accession>A0AAD1WNK7</accession>
<protein>
    <submittedName>
        <fullName evidence="1">Uncharacterized protein</fullName>
    </submittedName>
</protein>
<gene>
    <name evidence="1" type="ORF">PECUL_23A033980</name>
</gene>
<keyword evidence="2" id="KW-1185">Reference proteome</keyword>
<proteinExistence type="predicted"/>
<reference evidence="1" key="1">
    <citation type="submission" date="2022-03" db="EMBL/GenBank/DDBJ databases">
        <authorList>
            <person name="Alioto T."/>
            <person name="Alioto T."/>
            <person name="Gomez Garrido J."/>
        </authorList>
    </citation>
    <scope>NUCLEOTIDE SEQUENCE</scope>
</reference>
<organism evidence="1 2">
    <name type="scientific">Pelobates cultripes</name>
    <name type="common">Western spadefoot toad</name>
    <dbReference type="NCBI Taxonomy" id="61616"/>
    <lineage>
        <taxon>Eukaryota</taxon>
        <taxon>Metazoa</taxon>
        <taxon>Chordata</taxon>
        <taxon>Craniata</taxon>
        <taxon>Vertebrata</taxon>
        <taxon>Euteleostomi</taxon>
        <taxon>Amphibia</taxon>
        <taxon>Batrachia</taxon>
        <taxon>Anura</taxon>
        <taxon>Pelobatoidea</taxon>
        <taxon>Pelobatidae</taxon>
        <taxon>Pelobates</taxon>
    </lineage>
</organism>
<sequence>ARSQEVWREHALCAGCVHVSLAGERNSWDLGLGVCGRILAGEESQNNFLLQISRLFISRFLHLH</sequence>
<dbReference type="AlphaFoldDB" id="A0AAD1WNK7"/>
<dbReference type="EMBL" id="OW240920">
    <property type="protein sequence ID" value="CAH2315831.1"/>
    <property type="molecule type" value="Genomic_DNA"/>
</dbReference>
<name>A0AAD1WNK7_PELCU</name>